<name>A0A5C6V5K2_9FLAO</name>
<dbReference type="Gene3D" id="3.20.20.70">
    <property type="entry name" value="Aldolase class I"/>
    <property type="match status" value="1"/>
</dbReference>
<dbReference type="Pfam" id="PF13186">
    <property type="entry name" value="SPASM"/>
    <property type="match status" value="1"/>
</dbReference>
<dbReference type="Proteomes" id="UP000321168">
    <property type="component" value="Unassembled WGS sequence"/>
</dbReference>
<evidence type="ECO:0000256" key="3">
    <source>
        <dbReference type="ARBA" id="ARBA00022691"/>
    </source>
</evidence>
<dbReference type="Pfam" id="PF04055">
    <property type="entry name" value="Radical_SAM"/>
    <property type="match status" value="1"/>
</dbReference>
<evidence type="ECO:0000256" key="1">
    <source>
        <dbReference type="ARBA" id="ARBA00001966"/>
    </source>
</evidence>
<dbReference type="InterPro" id="IPR007197">
    <property type="entry name" value="rSAM"/>
</dbReference>
<dbReference type="CDD" id="cd01335">
    <property type="entry name" value="Radical_SAM"/>
    <property type="match status" value="1"/>
</dbReference>
<reference evidence="8 9" key="1">
    <citation type="submission" date="2019-08" db="EMBL/GenBank/DDBJ databases">
        <title>Genome of Luteibaculum oceani JCM 18817.</title>
        <authorList>
            <person name="Bowman J.P."/>
        </authorList>
    </citation>
    <scope>NUCLEOTIDE SEQUENCE [LARGE SCALE GENOMIC DNA]</scope>
    <source>
        <strain evidence="8 9">JCM 18817</strain>
    </source>
</reference>
<keyword evidence="4" id="KW-0479">Metal-binding</keyword>
<dbReference type="PROSITE" id="PS51918">
    <property type="entry name" value="RADICAL_SAM"/>
    <property type="match status" value="1"/>
</dbReference>
<dbReference type="GO" id="GO:0051536">
    <property type="term" value="F:iron-sulfur cluster binding"/>
    <property type="evidence" value="ECO:0007669"/>
    <property type="project" value="UniProtKB-KW"/>
</dbReference>
<dbReference type="GO" id="GO:0003824">
    <property type="term" value="F:catalytic activity"/>
    <property type="evidence" value="ECO:0007669"/>
    <property type="project" value="InterPro"/>
</dbReference>
<keyword evidence="6" id="KW-0411">Iron-sulfur</keyword>
<evidence type="ECO:0000256" key="4">
    <source>
        <dbReference type="ARBA" id="ARBA00022723"/>
    </source>
</evidence>
<protein>
    <submittedName>
        <fullName evidence="8">Radical SAM protein</fullName>
    </submittedName>
</protein>
<evidence type="ECO:0000256" key="2">
    <source>
        <dbReference type="ARBA" id="ARBA00022485"/>
    </source>
</evidence>
<dbReference type="OrthoDB" id="9763993at2"/>
<dbReference type="EMBL" id="VORB01000005">
    <property type="protein sequence ID" value="TXC78935.1"/>
    <property type="molecule type" value="Genomic_DNA"/>
</dbReference>
<comment type="caution">
    <text evidence="8">The sequence shown here is derived from an EMBL/GenBank/DDBJ whole genome shotgun (WGS) entry which is preliminary data.</text>
</comment>
<dbReference type="AlphaFoldDB" id="A0A5C6V5K2"/>
<feature type="domain" description="Radical SAM core" evidence="7">
    <location>
        <begin position="41"/>
        <end position="261"/>
    </location>
</feature>
<dbReference type="PANTHER" id="PTHR11228:SF7">
    <property type="entry name" value="PQQA PEPTIDE CYCLASE"/>
    <property type="match status" value="1"/>
</dbReference>
<dbReference type="InterPro" id="IPR058240">
    <property type="entry name" value="rSAM_sf"/>
</dbReference>
<dbReference type="SFLD" id="SFLDS00029">
    <property type="entry name" value="Radical_SAM"/>
    <property type="match status" value="1"/>
</dbReference>
<dbReference type="InterPro" id="IPR023885">
    <property type="entry name" value="4Fe4S-binding_SPASM_dom"/>
</dbReference>
<dbReference type="PANTHER" id="PTHR11228">
    <property type="entry name" value="RADICAL SAM DOMAIN PROTEIN"/>
    <property type="match status" value="1"/>
</dbReference>
<sequence>MSNLLMIKHLLANLSLKRFVNLFRVYSSFQLSKILKRPIVWGKPFAFSIEPTTACNLGCTECPSGLKKFTRNTGNLKLEELEKWLPQIKKKAMYVNFYFQGEPLIHPNLAQAISMADNAGIFTSISSNAHFITPQKAEELIKAGLRKIIVSIDGITQESYEQYRVHGVLAKVLEGTKNLVEAKSRLKSSYPIISWQMVVFSSNEKQIPEAKKLAKEYGVDEIKFKTAQFYDYENGHPLMPNSERYSRYKKLDNGKFAINNKLPNFCWRLWQSSVLTWDGHVVPCCFDKDADYKMGKLNGVAFDKVWKNKPYQNFRSKVLKGRKHIDICANCSEGSKVWN</sequence>
<dbReference type="SUPFAM" id="SSF102114">
    <property type="entry name" value="Radical SAM enzymes"/>
    <property type="match status" value="1"/>
</dbReference>
<dbReference type="InterPro" id="IPR013785">
    <property type="entry name" value="Aldolase_TIM"/>
</dbReference>
<evidence type="ECO:0000256" key="5">
    <source>
        <dbReference type="ARBA" id="ARBA00023004"/>
    </source>
</evidence>
<keyword evidence="2" id="KW-0004">4Fe-4S</keyword>
<keyword evidence="3" id="KW-0949">S-adenosyl-L-methionine</keyword>
<accession>A0A5C6V5K2</accession>
<evidence type="ECO:0000256" key="6">
    <source>
        <dbReference type="ARBA" id="ARBA00023014"/>
    </source>
</evidence>
<keyword evidence="9" id="KW-1185">Reference proteome</keyword>
<dbReference type="InterPro" id="IPR050377">
    <property type="entry name" value="Radical_SAM_PqqE_MftC-like"/>
</dbReference>
<dbReference type="SFLD" id="SFLDG01067">
    <property type="entry name" value="SPASM/twitch_domain_containing"/>
    <property type="match status" value="1"/>
</dbReference>
<evidence type="ECO:0000313" key="8">
    <source>
        <dbReference type="EMBL" id="TXC78935.1"/>
    </source>
</evidence>
<evidence type="ECO:0000259" key="7">
    <source>
        <dbReference type="PROSITE" id="PS51918"/>
    </source>
</evidence>
<evidence type="ECO:0000313" key="9">
    <source>
        <dbReference type="Proteomes" id="UP000321168"/>
    </source>
</evidence>
<comment type="cofactor">
    <cofactor evidence="1">
        <name>[4Fe-4S] cluster</name>
        <dbReference type="ChEBI" id="CHEBI:49883"/>
    </cofactor>
</comment>
<proteinExistence type="predicted"/>
<keyword evidence="5" id="KW-0408">Iron</keyword>
<organism evidence="8 9">
    <name type="scientific">Luteibaculum oceani</name>
    <dbReference type="NCBI Taxonomy" id="1294296"/>
    <lineage>
        <taxon>Bacteria</taxon>
        <taxon>Pseudomonadati</taxon>
        <taxon>Bacteroidota</taxon>
        <taxon>Flavobacteriia</taxon>
        <taxon>Flavobacteriales</taxon>
        <taxon>Luteibaculaceae</taxon>
        <taxon>Luteibaculum</taxon>
    </lineage>
</organism>
<dbReference type="SFLD" id="SFLDG01387">
    <property type="entry name" value="BtrN-like_SPASM_domain_contain"/>
    <property type="match status" value="1"/>
</dbReference>
<dbReference type="GO" id="GO:0046872">
    <property type="term" value="F:metal ion binding"/>
    <property type="evidence" value="ECO:0007669"/>
    <property type="project" value="UniProtKB-KW"/>
</dbReference>
<dbReference type="InterPro" id="IPR034391">
    <property type="entry name" value="AdoMet-like_SPASM_containing"/>
</dbReference>
<gene>
    <name evidence="8" type="ORF">FRX97_06890</name>
</gene>